<comment type="catalytic activity">
    <reaction evidence="15">
        <text>L-lysine + NADPH + O2 = N(6)-hydroxy-L-lysine + NADP(+) + H2O</text>
        <dbReference type="Rhea" id="RHEA:23228"/>
        <dbReference type="ChEBI" id="CHEBI:15377"/>
        <dbReference type="ChEBI" id="CHEBI:15379"/>
        <dbReference type="ChEBI" id="CHEBI:32551"/>
        <dbReference type="ChEBI" id="CHEBI:57783"/>
        <dbReference type="ChEBI" id="CHEBI:57820"/>
        <dbReference type="ChEBI" id="CHEBI:58349"/>
        <dbReference type="EC" id="1.14.13.59"/>
    </reaction>
</comment>
<dbReference type="EMBL" id="LT906453">
    <property type="protein sequence ID" value="SNV16718.1"/>
    <property type="molecule type" value="Genomic_DNA"/>
</dbReference>
<evidence type="ECO:0000256" key="4">
    <source>
        <dbReference type="ARBA" id="ARBA00013076"/>
    </source>
</evidence>
<dbReference type="STRING" id="1121387.GCA_000429885_00802"/>
<dbReference type="InterPro" id="IPR036188">
    <property type="entry name" value="FAD/NAD-bd_sf"/>
</dbReference>
<dbReference type="GO" id="GO:0047091">
    <property type="term" value="F:L-lysine 6-monooxygenase (NADPH) activity"/>
    <property type="evidence" value="ECO:0007669"/>
    <property type="project" value="UniProtKB-EC"/>
</dbReference>
<evidence type="ECO:0000313" key="17">
    <source>
        <dbReference type="EMBL" id="SNV16718.1"/>
    </source>
</evidence>
<comment type="cofactor">
    <cofactor evidence="1">
        <name>FAD</name>
        <dbReference type="ChEBI" id="CHEBI:57692"/>
    </cofactor>
</comment>
<dbReference type="OrthoDB" id="7527071at2"/>
<keyword evidence="10 17" id="KW-0503">Monooxygenase</keyword>
<accession>A0A239V4V7</accession>
<organism evidence="17 18">
    <name type="scientific">Dermatophilus congolensis</name>
    <dbReference type="NCBI Taxonomy" id="1863"/>
    <lineage>
        <taxon>Bacteria</taxon>
        <taxon>Bacillati</taxon>
        <taxon>Actinomycetota</taxon>
        <taxon>Actinomycetes</taxon>
        <taxon>Micrococcales</taxon>
        <taxon>Dermatophilaceae</taxon>
        <taxon>Dermatophilus</taxon>
    </lineage>
</organism>
<dbReference type="Proteomes" id="UP000242637">
    <property type="component" value="Chromosome 1"/>
</dbReference>
<evidence type="ECO:0000256" key="3">
    <source>
        <dbReference type="ARBA" id="ARBA00007588"/>
    </source>
</evidence>
<evidence type="ECO:0000256" key="9">
    <source>
        <dbReference type="ARBA" id="ARBA00023002"/>
    </source>
</evidence>
<dbReference type="Pfam" id="PF13434">
    <property type="entry name" value="Lys_Orn_oxgnase"/>
    <property type="match status" value="1"/>
</dbReference>
<dbReference type="EC" id="1.14.13.59" evidence="4"/>
<evidence type="ECO:0000256" key="1">
    <source>
        <dbReference type="ARBA" id="ARBA00001974"/>
    </source>
</evidence>
<evidence type="ECO:0000313" key="18">
    <source>
        <dbReference type="Proteomes" id="UP000242637"/>
    </source>
</evidence>
<evidence type="ECO:0000256" key="2">
    <source>
        <dbReference type="ARBA" id="ARBA00004924"/>
    </source>
</evidence>
<evidence type="ECO:0000256" key="7">
    <source>
        <dbReference type="ARBA" id="ARBA00022827"/>
    </source>
</evidence>
<protein>
    <recommendedName>
        <fullName evidence="5">L-lysine N6-monooxygenase MbtG</fullName>
        <ecNumber evidence="4">1.14.13.59</ecNumber>
    </recommendedName>
    <alternativeName>
        <fullName evidence="14">Lysine 6-N-hydroxylase</fullName>
    </alternativeName>
    <alternativeName>
        <fullName evidence="13">Lysine N6-hydroxylase</fullName>
    </alternativeName>
    <alternativeName>
        <fullName evidence="11">Lysine-N-oxygenase</fullName>
    </alternativeName>
    <alternativeName>
        <fullName evidence="12">Mycobactin synthase protein G</fullName>
    </alternativeName>
</protein>
<reference evidence="17 18" key="1">
    <citation type="submission" date="2017-06" db="EMBL/GenBank/DDBJ databases">
        <authorList>
            <consortium name="Pathogen Informatics"/>
        </authorList>
    </citation>
    <scope>NUCLEOTIDE SEQUENCE [LARGE SCALE GENOMIC DNA]</scope>
    <source>
        <strain evidence="17 18">NCTC13039</strain>
    </source>
</reference>
<keyword evidence="6" id="KW-0285">Flavoprotein</keyword>
<evidence type="ECO:0000256" key="16">
    <source>
        <dbReference type="SAM" id="MobiDB-lite"/>
    </source>
</evidence>
<dbReference type="SUPFAM" id="SSF51905">
    <property type="entry name" value="FAD/NAD(P)-binding domain"/>
    <property type="match status" value="2"/>
</dbReference>
<evidence type="ECO:0000256" key="11">
    <source>
        <dbReference type="ARBA" id="ARBA00029939"/>
    </source>
</evidence>
<dbReference type="AlphaFoldDB" id="A0A239V4V7"/>
<evidence type="ECO:0000256" key="10">
    <source>
        <dbReference type="ARBA" id="ARBA00023033"/>
    </source>
</evidence>
<evidence type="ECO:0000256" key="5">
    <source>
        <dbReference type="ARBA" id="ARBA00016406"/>
    </source>
</evidence>
<dbReference type="RefSeq" id="WP_051277278.1">
    <property type="nucleotide sequence ID" value="NZ_JAAFNI010000001.1"/>
</dbReference>
<dbReference type="PANTHER" id="PTHR42802">
    <property type="entry name" value="MONOOXYGENASE"/>
    <property type="match status" value="1"/>
</dbReference>
<sequence>MFTPDPSESHTPTQNGHAPHQESNRSTAVYDVIGIGFGPGNLGLAIALNEGTGIKAMFLEKQNEFRWHDGMLLPGTTMQISFLKDLVTMRNPESRYTFINYLKEHDRLPDFINRQTFTPERVEFSDYLRWVATNLDADVRYGRTVTALDHAIDDAPNGARFTITAEGPDGPEIHYARTVVVASGLEERLPEWALGAELAESGRVFHNHRLLDHLAALPEGLPRNALVVGAGQSAAEVIAYLHDAGANVEAAFHGYGFAPADDSPFANRVFDPAAVDDFHRASEDVRRDLVQRHRYTNYACVDESLIVDLYNREYREQVTGEHRLNFHRVTRVMHARLAEDGRVEVILRNRIDGTEHTTHVDAVVCATGFRSRGLSGLAPSLIGTETPQVSRDHHVIVNGREVPGLFIQGATESSHGLSATLLSTIAVRAGELCQALRADLQEENPNHVHTEQSVLAAR</sequence>
<keyword evidence="18" id="KW-1185">Reference proteome</keyword>
<evidence type="ECO:0000256" key="6">
    <source>
        <dbReference type="ARBA" id="ARBA00022630"/>
    </source>
</evidence>
<comment type="pathway">
    <text evidence="2">Siderophore biosynthesis.</text>
</comment>
<evidence type="ECO:0000256" key="15">
    <source>
        <dbReference type="ARBA" id="ARBA00048407"/>
    </source>
</evidence>
<dbReference type="KEGG" id="dco:SAMEA4475696_0059"/>
<feature type="region of interest" description="Disordered" evidence="16">
    <location>
        <begin position="1"/>
        <end position="24"/>
    </location>
</feature>
<proteinExistence type="inferred from homology"/>
<dbReference type="Gene3D" id="3.50.50.60">
    <property type="entry name" value="FAD/NAD(P)-binding domain"/>
    <property type="match status" value="1"/>
</dbReference>
<evidence type="ECO:0000256" key="12">
    <source>
        <dbReference type="ARBA" id="ARBA00031158"/>
    </source>
</evidence>
<evidence type="ECO:0000256" key="14">
    <source>
        <dbReference type="ARBA" id="ARBA00032738"/>
    </source>
</evidence>
<dbReference type="GeneID" id="63458377"/>
<gene>
    <name evidence="17" type="primary">pvdA</name>
    <name evidence="17" type="ORF">SAMEA4475696_00059</name>
</gene>
<comment type="similarity">
    <text evidence="3">Belongs to the lysine N(6)-hydroxylase/L-ornithine N(5)-oxygenase family.</text>
</comment>
<keyword evidence="8" id="KW-0521">NADP</keyword>
<keyword evidence="9 17" id="KW-0560">Oxidoreductase</keyword>
<name>A0A239V4V7_9MICO</name>
<evidence type="ECO:0000256" key="13">
    <source>
        <dbReference type="ARBA" id="ARBA00032493"/>
    </source>
</evidence>
<dbReference type="PANTHER" id="PTHR42802:SF1">
    <property type="entry name" value="L-ORNITHINE N(5)-MONOOXYGENASE"/>
    <property type="match status" value="1"/>
</dbReference>
<evidence type="ECO:0000256" key="8">
    <source>
        <dbReference type="ARBA" id="ARBA00022857"/>
    </source>
</evidence>
<keyword evidence="7" id="KW-0274">FAD</keyword>
<dbReference type="InterPro" id="IPR025700">
    <property type="entry name" value="Lys/Orn_oxygenase"/>
</dbReference>